<keyword evidence="7" id="KW-0653">Protein transport</keyword>
<dbReference type="Proteomes" id="UP000009061">
    <property type="component" value="Chromosome"/>
</dbReference>
<reference evidence="9 10" key="1">
    <citation type="journal article" date="2012" name="MBio">
        <title>Insight into the transmission biology and species-specific functional capabilities of tsetse (Diptera: glossinidae) obligate symbiont wigglesworthia.</title>
        <authorList>
            <person name="Rio R.V."/>
            <person name="Symula R.E."/>
            <person name="Wang J."/>
            <person name="Lohs C."/>
            <person name="Wu Y.N."/>
            <person name="Snyder A.K."/>
            <person name="Bjornson R.D."/>
            <person name="Oshima K."/>
            <person name="Biehl B.S."/>
            <person name="Perna N.T."/>
            <person name="Hattori M."/>
            <person name="Aksoy S."/>
        </authorList>
    </citation>
    <scope>NUCLEOTIDE SEQUENCE [LARGE SCALE GENOMIC DNA]</scope>
    <source>
        <strain evidence="9">WGM</strain>
    </source>
</reference>
<name>H6Q5Y7_WIGGL</name>
<evidence type="ECO:0000256" key="4">
    <source>
        <dbReference type="ARBA" id="ARBA00022692"/>
    </source>
</evidence>
<evidence type="ECO:0000256" key="6">
    <source>
        <dbReference type="ARBA" id="ARBA00023136"/>
    </source>
</evidence>
<dbReference type="PANTHER" id="PTHR30558">
    <property type="entry name" value="EXBD MEMBRANE COMPONENT OF PMF-DRIVEN MACROMOLECULE IMPORT SYSTEM"/>
    <property type="match status" value="1"/>
</dbReference>
<comment type="subcellular location">
    <subcellularLocation>
        <location evidence="1">Cell membrane</location>
        <topology evidence="1">Single-pass membrane protein</topology>
    </subcellularLocation>
    <subcellularLocation>
        <location evidence="7">Cell membrane</location>
        <topology evidence="7">Single-pass type II membrane protein</topology>
    </subcellularLocation>
</comment>
<evidence type="ECO:0000256" key="7">
    <source>
        <dbReference type="RuleBase" id="RU003879"/>
    </source>
</evidence>
<keyword evidence="7" id="KW-0813">Transport</keyword>
<comment type="similarity">
    <text evidence="2 7">Belongs to the ExbD/TolR family.</text>
</comment>
<dbReference type="AlphaFoldDB" id="H6Q5Y7"/>
<dbReference type="eggNOG" id="COG0848">
    <property type="taxonomic scope" value="Bacteria"/>
</dbReference>
<dbReference type="PANTHER" id="PTHR30558:SF7">
    <property type="entry name" value="TOL-PAL SYSTEM PROTEIN TOLR"/>
    <property type="match status" value="1"/>
</dbReference>
<proteinExistence type="inferred from homology"/>
<dbReference type="OrthoDB" id="9798629at2"/>
<dbReference type="GO" id="GO:0022857">
    <property type="term" value="F:transmembrane transporter activity"/>
    <property type="evidence" value="ECO:0007669"/>
    <property type="project" value="InterPro"/>
</dbReference>
<keyword evidence="4 7" id="KW-0812">Transmembrane</keyword>
<dbReference type="RefSeq" id="WP_014354122.1">
    <property type="nucleotide sequence ID" value="NC_016893.1"/>
</dbReference>
<organism evidence="9 10">
    <name type="scientific">Wigglesworthia glossinidia endosymbiont of Glossina morsitans morsitans</name>
    <name type="common">Yale colony</name>
    <dbReference type="NCBI Taxonomy" id="1142511"/>
    <lineage>
        <taxon>Bacteria</taxon>
        <taxon>Pseudomonadati</taxon>
        <taxon>Pseudomonadota</taxon>
        <taxon>Gammaproteobacteria</taxon>
        <taxon>Enterobacterales</taxon>
        <taxon>Erwiniaceae</taxon>
        <taxon>Wigglesworthia</taxon>
    </lineage>
</organism>
<dbReference type="GO" id="GO:0005886">
    <property type="term" value="C:plasma membrane"/>
    <property type="evidence" value="ECO:0007669"/>
    <property type="project" value="UniProtKB-SubCell"/>
</dbReference>
<dbReference type="STRING" id="1142511.WIGMOR_0348"/>
<dbReference type="EMBL" id="CP003315">
    <property type="protein sequence ID" value="AFA41183.1"/>
    <property type="molecule type" value="Genomic_DNA"/>
</dbReference>
<evidence type="ECO:0000256" key="3">
    <source>
        <dbReference type="ARBA" id="ARBA00022475"/>
    </source>
</evidence>
<dbReference type="InterPro" id="IPR003400">
    <property type="entry name" value="ExbD"/>
</dbReference>
<evidence type="ECO:0000313" key="10">
    <source>
        <dbReference type="Proteomes" id="UP000009061"/>
    </source>
</evidence>
<evidence type="ECO:0000256" key="2">
    <source>
        <dbReference type="ARBA" id="ARBA00005811"/>
    </source>
</evidence>
<dbReference type="KEGG" id="wgl:WIGMOR_0348"/>
<keyword evidence="3" id="KW-1003">Cell membrane</keyword>
<keyword evidence="5 8" id="KW-1133">Transmembrane helix</keyword>
<dbReference type="HOGENOM" id="CLU_085305_1_3_6"/>
<evidence type="ECO:0000256" key="8">
    <source>
        <dbReference type="SAM" id="Phobius"/>
    </source>
</evidence>
<evidence type="ECO:0000256" key="5">
    <source>
        <dbReference type="ARBA" id="ARBA00022989"/>
    </source>
</evidence>
<evidence type="ECO:0000256" key="1">
    <source>
        <dbReference type="ARBA" id="ARBA00004162"/>
    </source>
</evidence>
<keyword evidence="10" id="KW-1185">Reference proteome</keyword>
<keyword evidence="6 8" id="KW-0472">Membrane</keyword>
<dbReference type="GO" id="GO:0015031">
    <property type="term" value="P:protein transport"/>
    <property type="evidence" value="ECO:0007669"/>
    <property type="project" value="UniProtKB-KW"/>
</dbReference>
<dbReference type="Pfam" id="PF02472">
    <property type="entry name" value="ExbD"/>
    <property type="match status" value="1"/>
</dbReference>
<dbReference type="Gene3D" id="3.30.420.270">
    <property type="match status" value="1"/>
</dbReference>
<protein>
    <submittedName>
        <fullName evidence="9">TolAQR complex membrane spanning protein</fullName>
    </submittedName>
</protein>
<gene>
    <name evidence="9" type="primary">tolR</name>
    <name evidence="9" type="ORF">WIGMOR_0348</name>
</gene>
<feature type="transmembrane region" description="Helical" evidence="8">
    <location>
        <begin position="12"/>
        <end position="32"/>
    </location>
</feature>
<accession>H6Q5Y7</accession>
<sequence length="140" mass="16418">MRRKLYKNVKFDINIIPLVDVLLVLMLIFMIFSQDFLQKITVNLPKENFYDTQNEQIEIIIEILNKKKYNLLTQKNKEYNLNLQQLSIAIKNKFLNNPRIKIFIGGEKSIPYEEIIKIISVLNKIGVQSIGLIAQSDLIH</sequence>
<evidence type="ECO:0000313" key="9">
    <source>
        <dbReference type="EMBL" id="AFA41183.1"/>
    </source>
</evidence>